<dbReference type="Pfam" id="PF00028">
    <property type="entry name" value="Cadherin"/>
    <property type="match status" value="32"/>
</dbReference>
<evidence type="ECO:0000256" key="5">
    <source>
        <dbReference type="ARBA" id="ARBA00023157"/>
    </source>
</evidence>
<keyword evidence="5 7" id="KW-1015">Disulfide bond</keyword>
<feature type="domain" description="Cadherin" evidence="12">
    <location>
        <begin position="561"/>
        <end position="668"/>
    </location>
</feature>
<dbReference type="InterPro" id="IPR013320">
    <property type="entry name" value="ConA-like_dom_sf"/>
</dbReference>
<comment type="subcellular location">
    <subcellularLocation>
        <location evidence="1">Membrane</location>
    </subcellularLocation>
</comment>
<evidence type="ECO:0000256" key="8">
    <source>
        <dbReference type="SAM" id="MobiDB-lite"/>
    </source>
</evidence>
<evidence type="ECO:0000256" key="6">
    <source>
        <dbReference type="PROSITE-ProRule" id="PRU00043"/>
    </source>
</evidence>
<feature type="domain" description="Cadherin" evidence="12">
    <location>
        <begin position="1416"/>
        <end position="1517"/>
    </location>
</feature>
<dbReference type="InterPro" id="IPR000742">
    <property type="entry name" value="EGF"/>
</dbReference>
<dbReference type="Pfam" id="PF25374">
    <property type="entry name" value="Cadherin_FAT4_N"/>
    <property type="match status" value="1"/>
</dbReference>
<name>A0ABM1SM17_LIMPO</name>
<feature type="transmembrane region" description="Helical" evidence="9">
    <location>
        <begin position="4354"/>
        <end position="4379"/>
    </location>
</feature>
<dbReference type="InterPro" id="IPR027397">
    <property type="entry name" value="Catenin-bd_sf"/>
</dbReference>
<dbReference type="InterPro" id="IPR000152">
    <property type="entry name" value="EGF-type_Asp/Asn_hydroxyl_site"/>
</dbReference>
<dbReference type="InterPro" id="IPR001791">
    <property type="entry name" value="Laminin_G"/>
</dbReference>
<feature type="domain" description="Laminin G" evidence="10">
    <location>
        <begin position="4155"/>
        <end position="4339"/>
    </location>
</feature>
<dbReference type="PANTHER" id="PTHR24027:SF438">
    <property type="entry name" value="CADHERIN 23"/>
    <property type="match status" value="1"/>
</dbReference>
<dbReference type="CDD" id="cd12841">
    <property type="entry name" value="TM_EphA1"/>
    <property type="match status" value="1"/>
</dbReference>
<dbReference type="PROSITE" id="PS50026">
    <property type="entry name" value="EGF_3"/>
    <property type="match status" value="4"/>
</dbReference>
<feature type="disulfide bond" evidence="7">
    <location>
        <begin position="3852"/>
        <end position="3861"/>
    </location>
</feature>
<feature type="domain" description="Cadherin" evidence="12">
    <location>
        <begin position="1622"/>
        <end position="1733"/>
    </location>
</feature>
<dbReference type="CDD" id="cd00054">
    <property type="entry name" value="EGF_CA"/>
    <property type="match status" value="3"/>
</dbReference>
<keyword evidence="3 6" id="KW-0106">Calcium</keyword>
<dbReference type="Pfam" id="PF00054">
    <property type="entry name" value="Laminin_G_1"/>
    <property type="match status" value="1"/>
</dbReference>
<keyword evidence="13" id="KW-1185">Reference proteome</keyword>
<dbReference type="InterPro" id="IPR015919">
    <property type="entry name" value="Cadherin-like_sf"/>
</dbReference>
<feature type="region of interest" description="Disordered" evidence="8">
    <location>
        <begin position="4626"/>
        <end position="4674"/>
    </location>
</feature>
<feature type="domain" description="Cadherin" evidence="12">
    <location>
        <begin position="3014"/>
        <end position="3118"/>
    </location>
</feature>
<feature type="domain" description="Cadherin" evidence="12">
    <location>
        <begin position="881"/>
        <end position="984"/>
    </location>
</feature>
<feature type="domain" description="Cadherin" evidence="12">
    <location>
        <begin position="1861"/>
        <end position="1967"/>
    </location>
</feature>
<feature type="domain" description="Cadherin" evidence="12">
    <location>
        <begin position="1734"/>
        <end position="1860"/>
    </location>
</feature>
<dbReference type="SMART" id="SM00282">
    <property type="entry name" value="LamG"/>
    <property type="match status" value="2"/>
</dbReference>
<feature type="disulfide bond" evidence="7">
    <location>
        <begin position="3890"/>
        <end position="3899"/>
    </location>
</feature>
<evidence type="ECO:0000256" key="7">
    <source>
        <dbReference type="PROSITE-ProRule" id="PRU00076"/>
    </source>
</evidence>
<evidence type="ECO:0000313" key="13">
    <source>
        <dbReference type="Proteomes" id="UP000694941"/>
    </source>
</evidence>
<dbReference type="Gene3D" id="2.60.120.200">
    <property type="match status" value="2"/>
</dbReference>
<feature type="domain" description="Cadherin" evidence="12">
    <location>
        <begin position="2176"/>
        <end position="2280"/>
    </location>
</feature>
<sequence length="4860" mass="536652">MVCVQSVQGDGPSLYVTGLSMRSREADMRVQFELEEEKPSGTVVGTIPVKPNFTYRFNDIPDEFYLNSTTGTIITTKKIDREKLQRDRFDLVILSSQPTYPIEVRIIIVDINDNSPVFPERSIYVTFSESANIGTRVILDTATDGDAGINDVTTDYKIVSGSENNEFRLVVTTNPSGEMPYLHLETTSRLDREVKSFYQLNISAQDGASTPKLGFLLVNITILDVNDNPPIFDHSDYSVSLNESVPPETSVLQVRATDNDLGDNGKITYFLSETELQFAVDPQTGVISTLDYLSCPKNCPTLENCSKSCVFTVFARDHGSPRQDGRAYVTVNLLDANDHDPIIRFRFFPATASYATVDENAQNGSVVAAVSVIDFDEGLNGETTIDIQAGNEQSHFRLESTPSFDIVRVNGVLDRENISKYNLTITATDNGSPARSSTTFLIIHVNDVNDHEPVFERNEYSAVLSELVPVGTYVAGITATDEDTGINSNIYYSIASGNEKRWFNLHFQTGLITTANPLDREELDFVELKISARDGGPNPRWAHTYLKIQILDENDEAPTFSKGFSNVSLSENAPPGSLVTVMSATDNDLGTNGSILYYLDPEVEKKYPSIFTLDSTSGRLKLRSSLDREKTAVYHVKVAAHDQGVPSLSSTVNLQLNVLDINDNNPVFYPKRYFTSITENLEIGSSVLQVTASDLDEGQNSRISFFIVEGSDDVFEIDELTGVIKTSAVIKQQVKTRYELIIGARNPGDREATENAVVLIYVSQLQGKTFSQQFDQPIGYNFVIEEDPNEQERSNGREVGRVSLRHTSDMDQVKYSITSGDSLGWFDINDQSGMITTSQRIDREIKAFIYLVITAYNKDTFITTNVSIHVSDINDYSPTFTSPTTTVKVMENWPVGHEVHLVEVEDLDIGINSKVRFSLSINPNDVFNINTDTGMIYLNKLVKFIPDINYKIEIVATDEGVPALTSKQQIVVLVEDVNDHTPVFEHISYETSVLESTSINERFFIVAASDEDAGENGHVLYEIKEGNDEDKFGIFPDGFLYIKTLLDREENNYYSLVIQAKDNGTKPRKSDVSLVIHVIDVNDNIPKFDNNTLVFYIPENEPPGSYVGKLSADDKDIGRNAELTFSISTNQNDFVIDPKSGLIRTLREVDREKLVEFAGHDYIVIEALVLDGGLMRLRDEAKVTVYVTDVNDNVPQFLRTPYKAAISEGAPLQTQVVRVSAIDADDGINGNIVYSIVNGNEDDYFQINESTGQVTLSRTLDRETKSRYNLKVLASDTGEKVTHNATATVVIDVLDENDNAPIFDVSESIVEIPETTPNGFKIFKFSATDADQGLNGEVSFSLAAGNFKEAFKIESTSGILYVDRLLDYEENSVYYLNISASDGGAPRLMSTFQFLVKVIDVNDNPPYFSSVAVVRQIEEGVLIGTPIVTITAEDRDSGLNGKIVYNITLQDPSGSHFAVGTDTGVIYTTQEIDREFSDTFRLTVSATDQALLPSNRLSAEKSVTIIVEDINDNAPTFVSMDAGVLPEDSDRGYKVMTLSAIDRDANTNAVITYELVEGDMDIFFLDRNTGELYLSRQVDKPKVWYSLTVQATDGAALSSRKSSRNKVTVIGTMKRPQGLVFTASEYSGSVLENEPIGTTVLSVRAQYPSGQLEGKIEYYLVGIYANVSPQQRVFAINRLNGVITTATEIDREGNALVYELEVYAVDVSATVPKTSKTKVTITIQDRNDSPPEFINTPYTISLSEDVPPGYTVITVSVFDPDTEGTISYTLINNDLPSKFRFDSESGVLILKDPLDRETEPTHQFAVQAFDGIQTSETKITIEVQHYIFVVQAQDSGHPSLSSTVTVYFNVLDLNDNAPLFNPMSYSDEVYENVTVGSSIITVSATDLDSGPNGDIVFSIVEGDENHYFDISPNGTIFTVKPLDRETQSLYNLIISANDQAWPVERQLSSTVQVTIIMKDINDMSPEFVSPNRTSVLENAPINTVIMAVKAVDKDEGRNSYVEYNLLPVPENKFTLGPVDGLLRINGPIDREVKSQYKIQVVANDRGSPPRSALVDIVIDIIDENDNSPSFDPKQYSASVSENASIGLSVVEVSATDQDQSLSGQVRYSIVSGDSNHDFVIGEDTGIIRISKNLDYERKNRYILTVQAEDNGGDIRYDTATVTIGVTDVNDNPPTFLNSPYEVHVMENMNYVPLPIVTTVAQDADQLPNTHVHYLIKDGNKKLFNINSTSGEISVMNKLDREEQSEYVLTILAMDSGTPRQTGTGTVTVVVSDVNDNEPTFEKSHYAADVKENLAAGTQVILVTASDKDSGNNGLLRYSLIGDHLDKFTVDSNTGAIFTRVSLDREECNQYEMTLVAKDSGLTTEHSASVNITIHVGDENDNKPIFAEEHSVVHVPDSSTGGHFVFGAQAHDLDTGVNSRLVYHLSGTDADKFQINQDTGVVKLVQKLIPKQEGYHLEIHATDSSPYPLSASANVEVYLQPTDLFPHFRSGIRSFVFSEMAENLTVTTVSATSPKSGDKGHISYHIAGGNVGNALTVNSQTGEVRITSGLDYETLPQYEVWVEATDSDFPSLRTATKLVIQTTDANDNVPKFTSEIFNATVMEENDPPQFVTVVQAQDADQGNNGNVYYKFLESESSDNSFTLDSQTGEIFTNAKLNRESLGLYNLVVEAIDHGLPQKTGTTTVFVTVLDKNDNPPRFTRLFSVNVTENAPLGSFVIQVTSSDKDVSINANATYSFTDNPGEKFHIDPLSGNVSVAGRLDRELRDEYILKVAAVDGSWRAETPLTISVQDVNDNAPKFTENIYNFNFPELQHAISFIGQVTASDQDKHGPNSFITYSLKRPSDFFRIDPGTGEIFSKQVLYYKRTSRVSIENQYTLYVIAIDQGKPPLSTQVTVLINIVDSNNNPPLFEKPNYFSPIPELIEVGTSVLQVRARDNEDVGVNSEIEYFKAGGNGTDYFYIHKTTGWVTVGDSLLGHRDQWYILKLRAVDRGVPPKSSEVMITLVVTEENKHPPVFTALSYQVIVAENEQINSEIIVVKATDTDAGLNGEITYAILSGNSDRSFRINTITGSVTIIKSLNYQISQEYQLTIVASDRGFHSKNATAMLTVIVTDVNDNPPVFNSTVFEVQISENMPIGTIVTQVVATDLDSGRNAIIQYSLVGGESKESFTINSQTGVVTSRHSFDYESNDLYKLSIMASNAGSNQHSSTKLIVHITGQNEYYPHFLQPVFQFTVSESAAIGTPVGTVVATDEDSGLDGEVFFLFVGNSNGRGFHIQTESGIITVSRRLDRELQSRVVLTVMVKNSGSIRGNDTDVAQVVISIEDGNDPPVFSKKIYQAHISESAPVGSSVITVSAIDKDVRPNNNQFSYSIMDSAAGKLFSIDTQSGTILTTVALDRETTDVYNITIGAVDNGSPPQTGSALVQVEIMDVNDNGPMFDPPDVVGYVLENEPAFTSVIVLSATDPDLPPNGAPFSYFLVDGDHKELFTVDHYTGLVKTTQSIDRESSPKINLIIELHDSGVPQMKSRHPISIVVMDRNDCPSSPRALTIFVWVYEKVFLGGKIADVHPTDPDLTGQYQCTIVKGDTNKFHIPHKCDLHAARLQDPGDYTISVSGNDGRHADVTSAIRIQFMNFDNLTVENSVTLRILNQSSETFLAHKFNRFQETLREIFKPLGSPLLYSITDLSNHLELTLAIQKRYFDYTTSKEVLVLLSEKKSLLQRVVSPGEIAIGFDPCDNSPCQNEGKCRSFLELQETLSNLDSPFLVFTSPTVSRQFACSCSKGFSGPVCQYQQNPCSPNPCFSGGTCHHDGHNFHCICMSQFQGKQCESRRADICASAPCRNGGTCEKSPNGSFFCLCRPGFRGSVCEQTTHGCRRNRCLNGGTCLNGNPGYRCLCKSNFYGRHCEKSTFGFHQYSYMSFPSLNPSTNDISVVLVTNKKNSLLVYNYGRQNGGRSDFLAIEIVDGKTRFSFGASRSAIASITASQNVADGKWHKITVIRNGRVASLSVVECRESGELCDECSHGNASCSLSVTGHTGTLNFKKHTMYLGGVPSVDPLLERPGQVSSDDFVGCIHSVYVNGRQLDLTSPLKSDHITQTCPKLQSSCATNHECGDMGVCQDLWFSMRCLCPNNVIATNCNEALEPLSLGDDTAYLEFIPLEKLRRTSLITGSYYHVQQWKRSALGFRPPGTKTVAFSFRTKSKNGLLVHAATKDEGFTVLQLRNGYVEYKSHQKIGKPVNLLLDTINAADGQWHAVSLTIISNSASSINVSVDQELTWVDLEYKVHDLLDPYLTVMTIGKHSDQETNLVTGFQGCITPLIVNGEVQSWNTSSSYFKVIPHGNVYRGCSDEVLGLDVAPTDPLSIGVILVIVFFVILIVIILVSFLVFRRRKLCRYKSHGHIKQNGNLFLTPTSSDNQRAHQDSNYNENLGIEDVIRNHMTQDLVPKKMKDRELPTERCQRPDIIEREVIKTSPALPPQSSENKSHQDNPKPSNGFGMGNIPDSELPEHYDLENASSIAPSDIDIVYHYKGYRDGNVRKYKTNSHIPNYHKHNHRHSPHQFQPSPIRESPRNVLHQNSNSVSLKESPSPLKMQNTPLARLSPSSELSQQTPRILTLQDISGKPLQTALLATSQGVGPEGFKDQMTNSERSLNSPVGNLSHSTGSLHSRPQSGKKKKIRDSGMSLGLTAEEIERLNARPRNSSLVSTLDAVSLCSDDNPEKNKLAELLEINTEIFEPPDSSTDESGNDSFTCSEFEYDNNYEKAHRDFGRSNMIFSKLAEEDNENDEDSAKTYDGFDSIRGSLSTLVSSDDDISNVSLYKPTNGSVLGWDYLLNWGPNFQNLVGVFKDISELPDTDHSAMGHTKPNEEYV</sequence>
<feature type="domain" description="Cadherin" evidence="12">
    <location>
        <begin position="2281"/>
        <end position="2385"/>
    </location>
</feature>
<evidence type="ECO:0000256" key="1">
    <source>
        <dbReference type="ARBA" id="ARBA00004370"/>
    </source>
</evidence>
<feature type="domain" description="EGF-like" evidence="11">
    <location>
        <begin position="3864"/>
        <end position="3900"/>
    </location>
</feature>
<feature type="region of interest" description="Disordered" evidence="8">
    <location>
        <begin position="4440"/>
        <end position="4499"/>
    </location>
</feature>
<dbReference type="InterPro" id="IPR001881">
    <property type="entry name" value="EGF-like_Ca-bd_dom"/>
</dbReference>
<feature type="compositionally biased region" description="Polar residues" evidence="8">
    <location>
        <begin position="4634"/>
        <end position="4661"/>
    </location>
</feature>
<dbReference type="PANTHER" id="PTHR24027">
    <property type="entry name" value="CADHERIN-23"/>
    <property type="match status" value="1"/>
</dbReference>
<dbReference type="InterPro" id="IPR020894">
    <property type="entry name" value="Cadherin_CS"/>
</dbReference>
<feature type="disulfide bond" evidence="7">
    <location>
        <begin position="3774"/>
        <end position="3783"/>
    </location>
</feature>
<feature type="domain" description="Cadherin" evidence="12">
    <location>
        <begin position="985"/>
        <end position="1088"/>
    </location>
</feature>
<keyword evidence="4 9" id="KW-0472">Membrane</keyword>
<feature type="domain" description="Cadherin" evidence="12">
    <location>
        <begin position="1525"/>
        <end position="1609"/>
    </location>
</feature>
<feature type="domain" description="Cadherin" evidence="12">
    <location>
        <begin position="1967"/>
        <end position="2070"/>
    </location>
</feature>
<dbReference type="PROSITE" id="PS50025">
    <property type="entry name" value="LAM_G_DOMAIN"/>
    <property type="match status" value="2"/>
</dbReference>
<dbReference type="GeneID" id="106461886"/>
<evidence type="ECO:0000259" key="10">
    <source>
        <dbReference type="PROSITE" id="PS50025"/>
    </source>
</evidence>
<evidence type="ECO:0000313" key="14">
    <source>
        <dbReference type="RefSeq" id="XP_022244673.1"/>
    </source>
</evidence>
<dbReference type="PROSITE" id="PS00022">
    <property type="entry name" value="EGF_1"/>
    <property type="match status" value="4"/>
</dbReference>
<dbReference type="Proteomes" id="UP000694941">
    <property type="component" value="Unplaced"/>
</dbReference>
<dbReference type="SUPFAM" id="SSF49313">
    <property type="entry name" value="Cadherin-like"/>
    <property type="match status" value="33"/>
</dbReference>
<feature type="domain" description="Cadherin" evidence="12">
    <location>
        <begin position="3119"/>
        <end position="3227"/>
    </location>
</feature>
<feature type="domain" description="Cadherin" evidence="12">
    <location>
        <begin position="1304"/>
        <end position="1408"/>
    </location>
</feature>
<dbReference type="SMART" id="SM00181">
    <property type="entry name" value="EGF"/>
    <property type="match status" value="5"/>
</dbReference>
<feature type="domain" description="Cadherin" evidence="12">
    <location>
        <begin position="2798"/>
        <end position="2907"/>
    </location>
</feature>
<feature type="domain" description="Cadherin" evidence="12">
    <location>
        <begin position="669"/>
        <end position="774"/>
    </location>
</feature>
<organism evidence="13 14">
    <name type="scientific">Limulus polyphemus</name>
    <name type="common">Atlantic horseshoe crab</name>
    <dbReference type="NCBI Taxonomy" id="6850"/>
    <lineage>
        <taxon>Eukaryota</taxon>
        <taxon>Metazoa</taxon>
        <taxon>Ecdysozoa</taxon>
        <taxon>Arthropoda</taxon>
        <taxon>Chelicerata</taxon>
        <taxon>Merostomata</taxon>
        <taxon>Xiphosura</taxon>
        <taxon>Limulidae</taxon>
        <taxon>Limulus</taxon>
    </lineage>
</organism>
<dbReference type="CDD" id="cd00053">
    <property type="entry name" value="EGF"/>
    <property type="match status" value="1"/>
</dbReference>
<evidence type="ECO:0000256" key="2">
    <source>
        <dbReference type="ARBA" id="ARBA00022737"/>
    </source>
</evidence>
<feature type="domain" description="EGF-like" evidence="11">
    <location>
        <begin position="3726"/>
        <end position="3784"/>
    </location>
</feature>
<feature type="domain" description="Cadherin" evidence="12">
    <location>
        <begin position="349"/>
        <end position="455"/>
    </location>
</feature>
<reference evidence="14" key="1">
    <citation type="submission" date="2025-08" db="UniProtKB">
        <authorList>
            <consortium name="RefSeq"/>
        </authorList>
    </citation>
    <scope>IDENTIFICATION</scope>
    <source>
        <tissue evidence="14">Muscle</tissue>
    </source>
</reference>
<protein>
    <submittedName>
        <fullName evidence="14">Cadherin-related tumor suppressor-like</fullName>
    </submittedName>
</protein>
<feature type="domain" description="Cadherin" evidence="12">
    <location>
        <begin position="2505"/>
        <end position="2591"/>
    </location>
</feature>
<feature type="compositionally biased region" description="Basic and acidic residues" evidence="8">
    <location>
        <begin position="4440"/>
        <end position="4461"/>
    </location>
</feature>
<feature type="compositionally biased region" description="Polar residues" evidence="8">
    <location>
        <begin position="4565"/>
        <end position="4582"/>
    </location>
</feature>
<dbReference type="SUPFAM" id="SSF49899">
    <property type="entry name" value="Concanavalin A-like lectins/glucanases"/>
    <property type="match status" value="2"/>
</dbReference>
<feature type="domain" description="Cadherin" evidence="12">
    <location>
        <begin position="3443"/>
        <end position="3542"/>
    </location>
</feature>
<feature type="domain" description="Cadherin" evidence="12">
    <location>
        <begin position="1198"/>
        <end position="1303"/>
    </location>
</feature>
<evidence type="ECO:0000256" key="4">
    <source>
        <dbReference type="ARBA" id="ARBA00023136"/>
    </source>
</evidence>
<dbReference type="PROSITE" id="PS01186">
    <property type="entry name" value="EGF_2"/>
    <property type="match status" value="2"/>
</dbReference>
<proteinExistence type="predicted"/>
<feature type="domain" description="EGF-like" evidence="11">
    <location>
        <begin position="3825"/>
        <end position="3862"/>
    </location>
</feature>
<dbReference type="Pfam" id="PF00008">
    <property type="entry name" value="EGF"/>
    <property type="match status" value="1"/>
</dbReference>
<feature type="domain" description="Cadherin" evidence="12">
    <location>
        <begin position="3223"/>
        <end position="3328"/>
    </location>
</feature>
<feature type="domain" description="Laminin G" evidence="10">
    <location>
        <begin position="3901"/>
        <end position="4099"/>
    </location>
</feature>
<feature type="domain" description="Cadherin" evidence="12">
    <location>
        <begin position="3329"/>
        <end position="3434"/>
    </location>
</feature>
<dbReference type="InterPro" id="IPR002126">
    <property type="entry name" value="Cadherin-like_dom"/>
</dbReference>
<keyword evidence="9" id="KW-1133">Transmembrane helix</keyword>
<feature type="domain" description="Cadherin" evidence="12">
    <location>
        <begin position="456"/>
        <end position="560"/>
    </location>
</feature>
<evidence type="ECO:0000259" key="12">
    <source>
        <dbReference type="PROSITE" id="PS50268"/>
    </source>
</evidence>
<gene>
    <name evidence="14" type="primary">LOC106461886</name>
</gene>
<evidence type="ECO:0000259" key="11">
    <source>
        <dbReference type="PROSITE" id="PS50026"/>
    </source>
</evidence>
<dbReference type="SMART" id="SM00112">
    <property type="entry name" value="CA"/>
    <property type="match status" value="33"/>
</dbReference>
<dbReference type="PROSITE" id="PS00232">
    <property type="entry name" value="CADHERIN_1"/>
    <property type="match status" value="16"/>
</dbReference>
<feature type="domain" description="Cadherin" evidence="12">
    <location>
        <begin position="2071"/>
        <end position="2175"/>
    </location>
</feature>
<feature type="disulfide bond" evidence="7">
    <location>
        <begin position="3812"/>
        <end position="3821"/>
    </location>
</feature>
<dbReference type="CDD" id="cd11304">
    <property type="entry name" value="Cadherin_repeat"/>
    <property type="match status" value="33"/>
</dbReference>
<feature type="domain" description="Cadherin" evidence="12">
    <location>
        <begin position="2386"/>
        <end position="2487"/>
    </location>
</feature>
<feature type="compositionally biased region" description="Basic residues" evidence="8">
    <location>
        <begin position="4534"/>
        <end position="4549"/>
    </location>
</feature>
<dbReference type="Gene3D" id="2.10.25.10">
    <property type="entry name" value="Laminin"/>
    <property type="match status" value="4"/>
</dbReference>
<dbReference type="PROSITE" id="PS00010">
    <property type="entry name" value="ASX_HYDROXYL"/>
    <property type="match status" value="1"/>
</dbReference>
<accession>A0ABM1SM17</accession>
<feature type="domain" description="EGF-like" evidence="11">
    <location>
        <begin position="3786"/>
        <end position="3822"/>
    </location>
</feature>
<dbReference type="InterPro" id="IPR039808">
    <property type="entry name" value="Cadherin"/>
</dbReference>
<dbReference type="SMART" id="SM00179">
    <property type="entry name" value="EGF_CA"/>
    <property type="match status" value="3"/>
</dbReference>
<feature type="domain" description="Cadherin" evidence="12">
    <location>
        <begin position="119"/>
        <end position="232"/>
    </location>
</feature>
<feature type="domain" description="Cadherin" evidence="12">
    <location>
        <begin position="2908"/>
        <end position="3013"/>
    </location>
</feature>
<dbReference type="Gene3D" id="2.60.40.60">
    <property type="entry name" value="Cadherins"/>
    <property type="match status" value="34"/>
</dbReference>
<keyword evidence="9" id="KW-0812">Transmembrane</keyword>
<comment type="caution">
    <text evidence="7">Lacks conserved residue(s) required for the propagation of feature annotation.</text>
</comment>
<evidence type="ECO:0000256" key="9">
    <source>
        <dbReference type="SAM" id="Phobius"/>
    </source>
</evidence>
<keyword evidence="7" id="KW-0245">EGF-like domain</keyword>
<dbReference type="RefSeq" id="XP_022244673.1">
    <property type="nucleotide sequence ID" value="XM_022388965.1"/>
</dbReference>
<evidence type="ECO:0000256" key="3">
    <source>
        <dbReference type="ARBA" id="ARBA00022837"/>
    </source>
</evidence>
<feature type="domain" description="Cadherin" evidence="12">
    <location>
        <begin position="1089"/>
        <end position="1197"/>
    </location>
</feature>
<dbReference type="PRINTS" id="PR00205">
    <property type="entry name" value="CADHERIN"/>
</dbReference>
<feature type="domain" description="Cadherin" evidence="12">
    <location>
        <begin position="2697"/>
        <end position="2797"/>
    </location>
</feature>
<feature type="region of interest" description="Disordered" evidence="8">
    <location>
        <begin position="4534"/>
        <end position="4582"/>
    </location>
</feature>
<dbReference type="PROSITE" id="PS50268">
    <property type="entry name" value="CADHERIN_2"/>
    <property type="match status" value="33"/>
</dbReference>
<dbReference type="Pfam" id="PF02210">
    <property type="entry name" value="Laminin_G_2"/>
    <property type="match status" value="1"/>
</dbReference>
<feature type="domain" description="Cadherin" evidence="12">
    <location>
        <begin position="787"/>
        <end position="880"/>
    </location>
</feature>
<keyword evidence="2" id="KW-0677">Repeat</keyword>
<feature type="domain" description="Cadherin" evidence="12">
    <location>
        <begin position="233"/>
        <end position="343"/>
    </location>
</feature>
<feature type="domain" description="Cadherin" evidence="12">
    <location>
        <begin position="2592"/>
        <end position="2697"/>
    </location>
</feature>
<dbReference type="SUPFAM" id="SSF57196">
    <property type="entry name" value="EGF/Laminin"/>
    <property type="match status" value="2"/>
</dbReference>
<feature type="domain" description="Cadherin" evidence="12">
    <location>
        <begin position="29"/>
        <end position="118"/>
    </location>
</feature>
<dbReference type="Gene3D" id="4.10.900.10">
    <property type="entry name" value="TCF3-CBD (Catenin binding domain)"/>
    <property type="match status" value="1"/>
</dbReference>
<dbReference type="CDD" id="cd00110">
    <property type="entry name" value="LamG"/>
    <property type="match status" value="2"/>
</dbReference>